<dbReference type="Proteomes" id="UP001276564">
    <property type="component" value="Unassembled WGS sequence"/>
</dbReference>
<dbReference type="EMBL" id="JAVIIP010000005">
    <property type="protein sequence ID" value="MDX8538460.1"/>
    <property type="molecule type" value="Genomic_DNA"/>
</dbReference>
<comment type="similarity">
    <text evidence="1">Belongs to the glycosyltransferase 20 family.</text>
</comment>
<gene>
    <name evidence="2" type="ORF">RFM23_12605</name>
</gene>
<protein>
    <submittedName>
        <fullName evidence="2">Trehalose-6-phosphate synthase</fullName>
    </submittedName>
</protein>
<name>A0ABU5AMH1_9HYPH</name>
<dbReference type="Gene3D" id="3.40.50.2000">
    <property type="entry name" value="Glycogen Phosphorylase B"/>
    <property type="match status" value="2"/>
</dbReference>
<evidence type="ECO:0000313" key="2">
    <source>
        <dbReference type="EMBL" id="MDX8538460.1"/>
    </source>
</evidence>
<comment type="caution">
    <text evidence="2">The sequence shown here is derived from an EMBL/GenBank/DDBJ whole genome shotgun (WGS) entry which is preliminary data.</text>
</comment>
<reference evidence="2 3" key="1">
    <citation type="submission" date="2023-08" db="EMBL/GenBank/DDBJ databases">
        <title>Implementing the SeqCode for naming new Mesorhizobium species isolated from Vachellia karroo root nodules.</title>
        <authorList>
            <person name="Van Lill M."/>
        </authorList>
    </citation>
    <scope>NUCLEOTIDE SEQUENCE [LARGE SCALE GENOMIC DNA]</scope>
    <source>
        <strain evidence="2 3">VK4B</strain>
    </source>
</reference>
<dbReference type="PANTHER" id="PTHR10788">
    <property type="entry name" value="TREHALOSE-6-PHOSPHATE SYNTHASE"/>
    <property type="match status" value="1"/>
</dbReference>
<organism evidence="2 3">
    <name type="scientific">Mesorhizobium abyssinicae</name>
    <dbReference type="NCBI Taxonomy" id="1209958"/>
    <lineage>
        <taxon>Bacteria</taxon>
        <taxon>Pseudomonadati</taxon>
        <taxon>Pseudomonadota</taxon>
        <taxon>Alphaproteobacteria</taxon>
        <taxon>Hyphomicrobiales</taxon>
        <taxon>Phyllobacteriaceae</taxon>
        <taxon>Mesorhizobium</taxon>
    </lineage>
</organism>
<dbReference type="PANTHER" id="PTHR10788:SF106">
    <property type="entry name" value="BCDNA.GH08860"/>
    <property type="match status" value="1"/>
</dbReference>
<keyword evidence="3" id="KW-1185">Reference proteome</keyword>
<dbReference type="InterPro" id="IPR001830">
    <property type="entry name" value="Glyco_trans_20"/>
</dbReference>
<dbReference type="RefSeq" id="WP_128275278.1">
    <property type="nucleotide sequence ID" value="NZ_JAVIIP010000005.1"/>
</dbReference>
<accession>A0ABU5AMH1</accession>
<dbReference type="SUPFAM" id="SSF53756">
    <property type="entry name" value="UDP-Glycosyltransferase/glycogen phosphorylase"/>
    <property type="match status" value="1"/>
</dbReference>
<dbReference type="Pfam" id="PF00982">
    <property type="entry name" value="Glyco_transf_20"/>
    <property type="match status" value="1"/>
</dbReference>
<dbReference type="CDD" id="cd03788">
    <property type="entry name" value="GT20_TPS"/>
    <property type="match status" value="1"/>
</dbReference>
<evidence type="ECO:0000313" key="3">
    <source>
        <dbReference type="Proteomes" id="UP001276564"/>
    </source>
</evidence>
<sequence length="593" mass="66884">MTDQGIDLLWGLLLVSLGLSALAVFFSISRHRRNSTPATVHVAGEDVASEAARKVLREFEKNGQSVDAALVTWSPETLRKILHEDLPEAQVIVVSNREPYIHNTKGDGVELVVPASGLVSAMEPITRACAGTWIAYGGGTADRQMVDGDDRVQVPPDNPSYTLRRVWLSEEEYQGYYLGFANEGLWPLCHIAFTRPIFRESDWDAYEAVNRKFADTVVAEARNERPIVLVQDYHFALLPRMIRERLPEAIVITFWHIPWPNSEVYSICPWRERILDGLLGSSIIGFHTQFHANNFTESVDRFLESRIERADAAISYGGQTTLVHAYPISIEWPLQLLAKLPDVAECRARVRDRFGLPADAKLCIGVERLDYTKGILDRFHALEELFTRHPELIGKVVFLQIAAPSRGTLPAYRQLHDECMRYADDLNLRYGADGYRPVVIVAEHHSQKAVYEIYRAADICMVTSLHDGMNLVAKEFVAARDDEQGVLLLSTFAGASRELLEALIVNPYDAAMMSGALSQALTMSAEEQRERMRRMREIVRDNNVYRWAGSMLLDAARLRKRGELDRVTANAERLATPDNVVPIFERKQVAGLR</sequence>
<evidence type="ECO:0000256" key="1">
    <source>
        <dbReference type="ARBA" id="ARBA00008799"/>
    </source>
</evidence>
<proteinExistence type="inferred from homology"/>